<protein>
    <submittedName>
        <fullName evidence="4">Pilus assembly protein</fullName>
    </submittedName>
</protein>
<keyword evidence="2" id="KW-0472">Membrane</keyword>
<evidence type="ECO:0000256" key="2">
    <source>
        <dbReference type="SAM" id="Phobius"/>
    </source>
</evidence>
<comment type="caution">
    <text evidence="4">The sequence shown here is derived from an EMBL/GenBank/DDBJ whole genome shotgun (WGS) entry which is preliminary data.</text>
</comment>
<keyword evidence="2" id="KW-0812">Transmembrane</keyword>
<feature type="domain" description="TadE-like" evidence="3">
    <location>
        <begin position="1"/>
        <end position="40"/>
    </location>
</feature>
<feature type="transmembrane region" description="Helical" evidence="2">
    <location>
        <begin position="6"/>
        <end position="26"/>
    </location>
</feature>
<dbReference type="Proteomes" id="UP001208935">
    <property type="component" value="Unassembled WGS sequence"/>
</dbReference>
<sequence>MIEFTVVGPIITLLGLAMLQYGLVFFSKNQINHASFMAARAGSMAHAKLPDIRESYLRALVPLYGGGSNSAELAQAKAKAAADLQGNLRIDLLNPTHASFDDWNDPRLEQKYNARAIPNAGLAYRNRNVGSQSGQSVQDANLLKIKVTHGYELKIPLVRTIYKHYLKWFDNGGDSFHSQLIEQGRLPVVTHVTLHMQSDAVEGESTVSNPGASNNGSPVNPGGSDGPGGKSPAPDCITMGCTVLDPGGGDSGAGGGTGDGAGPGPGGGTGGADNPGTGGGDTDCVGTHCPSCGATK</sequence>
<gene>
    <name evidence="4" type="ORF">D5039_02590</name>
</gene>
<name>A0ABT3KP69_9BURK</name>
<dbReference type="EMBL" id="QZCW01000001">
    <property type="protein sequence ID" value="MCW5320103.1"/>
    <property type="molecule type" value="Genomic_DNA"/>
</dbReference>
<feature type="region of interest" description="Disordered" evidence="1">
    <location>
        <begin position="202"/>
        <end position="285"/>
    </location>
</feature>
<accession>A0ABT3KP69</accession>
<keyword evidence="2" id="KW-1133">Transmembrane helix</keyword>
<organism evidence="4 5">
    <name type="scientific">Verminephrobacter aporrectodeae subsp. tuberculatae</name>
    <dbReference type="NCBI Taxonomy" id="1110392"/>
    <lineage>
        <taxon>Bacteria</taxon>
        <taxon>Pseudomonadati</taxon>
        <taxon>Pseudomonadota</taxon>
        <taxon>Betaproteobacteria</taxon>
        <taxon>Burkholderiales</taxon>
        <taxon>Comamonadaceae</taxon>
        <taxon>Verminephrobacter</taxon>
    </lineage>
</organism>
<evidence type="ECO:0000256" key="1">
    <source>
        <dbReference type="SAM" id="MobiDB-lite"/>
    </source>
</evidence>
<keyword evidence="5" id="KW-1185">Reference proteome</keyword>
<feature type="compositionally biased region" description="Gly residues" evidence="1">
    <location>
        <begin position="246"/>
        <end position="281"/>
    </location>
</feature>
<feature type="compositionally biased region" description="Low complexity" evidence="1">
    <location>
        <begin position="207"/>
        <end position="222"/>
    </location>
</feature>
<evidence type="ECO:0000259" key="3">
    <source>
        <dbReference type="Pfam" id="PF07811"/>
    </source>
</evidence>
<dbReference type="Pfam" id="PF07811">
    <property type="entry name" value="TadE"/>
    <property type="match status" value="1"/>
</dbReference>
<reference evidence="5" key="1">
    <citation type="submission" date="2023-07" db="EMBL/GenBank/DDBJ databases">
        <title>Verminephrobacter genomes.</title>
        <authorList>
            <person name="Lund M.B."/>
        </authorList>
    </citation>
    <scope>NUCLEOTIDE SEQUENCE [LARGE SCALE GENOMIC DNA]</scope>
    <source>
        <strain evidence="5">AtM5-05</strain>
    </source>
</reference>
<dbReference type="InterPro" id="IPR012495">
    <property type="entry name" value="TadE-like_dom"/>
</dbReference>
<proteinExistence type="predicted"/>
<evidence type="ECO:0000313" key="4">
    <source>
        <dbReference type="EMBL" id="MCW5320103.1"/>
    </source>
</evidence>
<evidence type="ECO:0000313" key="5">
    <source>
        <dbReference type="Proteomes" id="UP001208935"/>
    </source>
</evidence>